<dbReference type="Proteomes" id="UP000033608">
    <property type="component" value="Unassembled WGS sequence"/>
</dbReference>
<dbReference type="OrthoDB" id="9798772at2"/>
<dbReference type="EMBL" id="LAJF01000062">
    <property type="protein sequence ID" value="KKB84962.1"/>
    <property type="molecule type" value="Genomic_DNA"/>
</dbReference>
<dbReference type="PANTHER" id="PTHR33620">
    <property type="entry name" value="UREASE ACCESSORY PROTEIN F"/>
    <property type="match status" value="1"/>
</dbReference>
<dbReference type="Pfam" id="PF01730">
    <property type="entry name" value="UreF"/>
    <property type="match status" value="1"/>
</dbReference>
<dbReference type="STRING" id="1121477.SAMN02745223_01636"/>
<dbReference type="EMBL" id="FQVC01000004">
    <property type="protein sequence ID" value="SHF03671.1"/>
    <property type="molecule type" value="Genomic_DNA"/>
</dbReference>
<evidence type="ECO:0000256" key="3">
    <source>
        <dbReference type="HAMAP-Rule" id="MF_01385"/>
    </source>
</evidence>
<keyword evidence="6" id="KW-1185">Reference proteome</keyword>
<reference evidence="5 7" key="2">
    <citation type="submission" date="2016-11" db="EMBL/GenBank/DDBJ databases">
        <authorList>
            <person name="Jaros S."/>
            <person name="Januszkiewicz K."/>
            <person name="Wedrychowicz H."/>
        </authorList>
    </citation>
    <scope>NUCLEOTIDE SEQUENCE [LARGE SCALE GENOMIC DNA]</scope>
    <source>
        <strain evidence="5 7">DSM 17137</strain>
    </source>
</reference>
<dbReference type="InterPro" id="IPR038277">
    <property type="entry name" value="UreF_sf"/>
</dbReference>
<gene>
    <name evidence="3" type="primary">ureF</name>
    <name evidence="5" type="ORF">SAMN02745223_01636</name>
    <name evidence="4" type="ORF">VW29_09125</name>
</gene>
<dbReference type="HAMAP" id="MF_01385">
    <property type="entry name" value="UreF"/>
    <property type="match status" value="1"/>
</dbReference>
<evidence type="ECO:0000256" key="1">
    <source>
        <dbReference type="ARBA" id="ARBA00022988"/>
    </source>
</evidence>
<evidence type="ECO:0000313" key="7">
    <source>
        <dbReference type="Proteomes" id="UP000184533"/>
    </source>
</evidence>
<evidence type="ECO:0000313" key="6">
    <source>
        <dbReference type="Proteomes" id="UP000033608"/>
    </source>
</evidence>
<dbReference type="GO" id="GO:0016151">
    <property type="term" value="F:nickel cation binding"/>
    <property type="evidence" value="ECO:0007669"/>
    <property type="project" value="UniProtKB-UniRule"/>
</dbReference>
<dbReference type="Gene3D" id="1.10.4190.10">
    <property type="entry name" value="Urease accessory protein UreF"/>
    <property type="match status" value="1"/>
</dbReference>
<dbReference type="PIRSF" id="PIRSF009467">
    <property type="entry name" value="Ureas_acces_UreF"/>
    <property type="match status" value="1"/>
</dbReference>
<keyword evidence="3" id="KW-0963">Cytoplasm</keyword>
<evidence type="ECO:0000256" key="2">
    <source>
        <dbReference type="ARBA" id="ARBA00023186"/>
    </source>
</evidence>
<dbReference type="PANTHER" id="PTHR33620:SF1">
    <property type="entry name" value="UREASE ACCESSORY PROTEIN F"/>
    <property type="match status" value="1"/>
</dbReference>
<evidence type="ECO:0000313" key="4">
    <source>
        <dbReference type="EMBL" id="KKB84962.1"/>
    </source>
</evidence>
<dbReference type="GO" id="GO:0005737">
    <property type="term" value="C:cytoplasm"/>
    <property type="evidence" value="ECO:0007669"/>
    <property type="project" value="UniProtKB-SubCell"/>
</dbReference>
<proteinExistence type="inferred from homology"/>
<organism evidence="4 6">
    <name type="scientific">Devosia limi DSM 17137</name>
    <dbReference type="NCBI Taxonomy" id="1121477"/>
    <lineage>
        <taxon>Bacteria</taxon>
        <taxon>Pseudomonadati</taxon>
        <taxon>Pseudomonadota</taxon>
        <taxon>Alphaproteobacteria</taxon>
        <taxon>Hyphomicrobiales</taxon>
        <taxon>Devosiaceae</taxon>
        <taxon>Devosia</taxon>
    </lineage>
</organism>
<dbReference type="AlphaFoldDB" id="A0A0F5LTH0"/>
<keyword evidence="2 3" id="KW-0143">Chaperone</keyword>
<dbReference type="PATRIC" id="fig|1121477.3.peg.2925"/>
<comment type="subunit">
    <text evidence="3">UreD, UreF and UreG form a complex that acts as a GTP-hydrolysis-dependent molecular chaperone, activating the urease apoprotein by helping to assemble the nickel containing metallocenter of UreC. The UreE protein probably delivers the nickel.</text>
</comment>
<accession>A0A0F5LTH0</accession>
<protein>
    <recommendedName>
        <fullName evidence="3">Urease accessory protein UreF</fullName>
    </recommendedName>
</protein>
<dbReference type="RefSeq" id="WP_046134973.1">
    <property type="nucleotide sequence ID" value="NZ_FQVC01000004.1"/>
</dbReference>
<keyword evidence="1 3" id="KW-0996">Nickel insertion</keyword>
<dbReference type="Proteomes" id="UP000184533">
    <property type="component" value="Unassembled WGS sequence"/>
</dbReference>
<sequence>MSATGDLQKLLTWLSPAFPVGAFAWSAGLETAIAQRRVHDRASTQAWVAGNLVHGGLRTDAILLAHAHAAASDPAQLGELADLCLALTPARERHDETTITGDAFIAATRAWPSPVYATLPQPCPYPIAVGAIAGAHGIALPALLTAFFAALVHGQVSVAVRLVPIGQTDGLAIMAALESEIALISALCQRAALDEIGAIAYAADIAQMQHETLTTRIFRS</sequence>
<comment type="similarity">
    <text evidence="3">Belongs to the UreF family.</text>
</comment>
<comment type="function">
    <text evidence="3">Required for maturation of urease via the functional incorporation of the urease nickel metallocenter.</text>
</comment>
<reference evidence="4 6" key="1">
    <citation type="submission" date="2015-03" db="EMBL/GenBank/DDBJ databases">
        <authorList>
            <person name="Hassan Y.I."/>
            <person name="Lepp D."/>
            <person name="Zhou T."/>
        </authorList>
    </citation>
    <scope>NUCLEOTIDE SEQUENCE [LARGE SCALE GENOMIC DNA]</scope>
    <source>
        <strain evidence="4 6">DSM 17137</strain>
    </source>
</reference>
<comment type="subcellular location">
    <subcellularLocation>
        <location evidence="3">Cytoplasm</location>
    </subcellularLocation>
</comment>
<evidence type="ECO:0000313" key="5">
    <source>
        <dbReference type="EMBL" id="SHF03671.1"/>
    </source>
</evidence>
<dbReference type="InterPro" id="IPR002639">
    <property type="entry name" value="UreF"/>
</dbReference>
<name>A0A0F5LTH0_9HYPH</name>